<dbReference type="EMBL" id="BARV01006678">
    <property type="protein sequence ID" value="GAI15887.1"/>
    <property type="molecule type" value="Genomic_DNA"/>
</dbReference>
<reference evidence="1" key="1">
    <citation type="journal article" date="2014" name="Front. Microbiol.">
        <title>High frequency of phylogenetically diverse reductive dehalogenase-homologous genes in deep subseafloor sedimentary metagenomes.</title>
        <authorList>
            <person name="Kawai M."/>
            <person name="Futagami T."/>
            <person name="Toyoda A."/>
            <person name="Takaki Y."/>
            <person name="Nishi S."/>
            <person name="Hori S."/>
            <person name="Arai W."/>
            <person name="Tsubouchi T."/>
            <person name="Morono Y."/>
            <person name="Uchiyama I."/>
            <person name="Ito T."/>
            <person name="Fujiyama A."/>
            <person name="Inagaki F."/>
            <person name="Takami H."/>
        </authorList>
    </citation>
    <scope>NUCLEOTIDE SEQUENCE</scope>
    <source>
        <strain evidence="1">Expedition CK06-06</strain>
    </source>
</reference>
<evidence type="ECO:0000313" key="1">
    <source>
        <dbReference type="EMBL" id="GAI15887.1"/>
    </source>
</evidence>
<comment type="caution">
    <text evidence="1">The sequence shown here is derived from an EMBL/GenBank/DDBJ whole genome shotgun (WGS) entry which is preliminary data.</text>
</comment>
<accession>X1L982</accession>
<dbReference type="AlphaFoldDB" id="X1L982"/>
<name>X1L982_9ZZZZ</name>
<sequence length="158" mass="17425">MAEYKQLLDFLNVSFGVAIDTFMRMGLNIPLIQNEMAESFYGDGVAGLMKDVGLVIEGSDVKSITESFATKIKEVGLCQRANILEVDDSKIVLDLGECVLGPVTKVLRGTDLNMIPPCPMFAILYGAIIKKTGKTGFMETCKWIPEENTSIFTFKLEE</sequence>
<proteinExistence type="predicted"/>
<gene>
    <name evidence="1" type="ORF">S06H3_13679</name>
</gene>
<evidence type="ECO:0008006" key="2">
    <source>
        <dbReference type="Google" id="ProtNLM"/>
    </source>
</evidence>
<organism evidence="1">
    <name type="scientific">marine sediment metagenome</name>
    <dbReference type="NCBI Taxonomy" id="412755"/>
    <lineage>
        <taxon>unclassified sequences</taxon>
        <taxon>metagenomes</taxon>
        <taxon>ecological metagenomes</taxon>
    </lineage>
</organism>
<protein>
    <recommendedName>
        <fullName evidence="2">4-vinyl reductase 4VR domain-containing protein</fullName>
    </recommendedName>
</protein>